<name>A0A3N4UQ47_9BURK</name>
<dbReference type="InterPro" id="IPR001279">
    <property type="entry name" value="Metallo-B-lactamas"/>
</dbReference>
<gene>
    <name evidence="8" type="ORF">EDC62_0492</name>
</gene>
<feature type="transmembrane region" description="Helical" evidence="6">
    <location>
        <begin position="20"/>
        <end position="40"/>
    </location>
</feature>
<dbReference type="InterPro" id="IPR004797">
    <property type="entry name" value="Competence_ComEC/Rec2"/>
</dbReference>
<keyword evidence="3 6" id="KW-0812">Transmembrane</keyword>
<dbReference type="RefSeq" id="WP_124220083.1">
    <property type="nucleotide sequence ID" value="NZ_RKQL01000001.1"/>
</dbReference>
<dbReference type="OrthoDB" id="9761531at2"/>
<feature type="transmembrane region" description="Helical" evidence="6">
    <location>
        <begin position="455"/>
        <end position="474"/>
    </location>
</feature>
<dbReference type="NCBIfam" id="TIGR00361">
    <property type="entry name" value="ComEC_Rec2"/>
    <property type="match status" value="1"/>
</dbReference>
<sequence>MERQPPSPETPAPAPACGGWAFWLGSVALLGWVLGCALQLGEPVLAPAGRYAGLLAASLGAGLALVWVGRRRSSKAGAVLGWGSVFVLALGLGFSQTGLRAVWLAQQALPASLEGQRLVLTGMVAAMPTRQAQGLRFVFDVAEARTLAGEPVHVPARVLLGWWGGPQLAADGERFDVYRQPADLRAGEVWRFTATLRAPHGSRNPHCFDAELWLWEQGIRATGSVRVALRDAPPQRLEATARHPVEQARQAVRDAIEDRVGAGSTPDDDGDTEAAGRARARIAGVLAALVTGDQSSIEHADWEVFRTTGVAHLMSISGLHITLFAWAAGLVVGALWRRSARLCLWLPAPTAAAVGGLLLAAAYAGFAGWGVPAQRTVLMLAVMVALRLLGRPWPWPTVWLLALAVVVALDPWALLQAGFWLSFVAVGVLFATDLKAQEDRNTPVKRLILSKVSALLREQGVVTLALTPLTLLLFGQVSLVGLLANLVAIPWVTLVVTPLALGGVLAPPLWTLSAWALTPLMALLEALSALPWATLSVPAAPWWVGAVGVVGALLLVLRLPVPVRLMGLPLLLPVLLWPVARPAPGQFELLAADIGQGNAVLVRTAGHTLLYDSGPRFSSGSDAGTRVLVPLLRALGEPVDMVLLSHRDADHTGGARAVLRMQPRATLLSSIEPEHELQAVRPATRCVAGQRWVWDGVRFEVLHPVPEDYATARKTNALSCVLHVDNGEHRALLVGDIEAAQEAAVLARAGQAQALRSDVLLVPHHGSKTSSTAAFLDAVAPRWALVQAGYRNRYGHPAPEVLARYQARGIQVIDSVHCGAAQWSSAEPGRMVCERERVPHYWQHRAPPLGNAE</sequence>
<dbReference type="PANTHER" id="PTHR30619:SF1">
    <property type="entry name" value="RECOMBINATION PROTEIN 2"/>
    <property type="match status" value="1"/>
</dbReference>
<evidence type="ECO:0000256" key="5">
    <source>
        <dbReference type="ARBA" id="ARBA00023136"/>
    </source>
</evidence>
<evidence type="ECO:0000313" key="8">
    <source>
        <dbReference type="EMBL" id="RPE72786.1"/>
    </source>
</evidence>
<dbReference type="SUPFAM" id="SSF56281">
    <property type="entry name" value="Metallo-hydrolase/oxidoreductase"/>
    <property type="match status" value="1"/>
</dbReference>
<keyword evidence="2" id="KW-1003">Cell membrane</keyword>
<protein>
    <submittedName>
        <fullName evidence="8">Competence protein ComEC</fullName>
    </submittedName>
</protein>
<evidence type="ECO:0000259" key="7">
    <source>
        <dbReference type="SMART" id="SM00849"/>
    </source>
</evidence>
<dbReference type="InterPro" id="IPR036866">
    <property type="entry name" value="RibonucZ/Hydroxyglut_hydro"/>
</dbReference>
<feature type="transmembrane region" description="Helical" evidence="6">
    <location>
        <begin position="316"/>
        <end position="336"/>
    </location>
</feature>
<keyword evidence="4 6" id="KW-1133">Transmembrane helix</keyword>
<dbReference type="CDD" id="cd07731">
    <property type="entry name" value="ComA-like_MBL-fold"/>
    <property type="match status" value="1"/>
</dbReference>
<feature type="transmembrane region" description="Helical" evidence="6">
    <location>
        <begin position="480"/>
        <end position="505"/>
    </location>
</feature>
<keyword evidence="9" id="KW-1185">Reference proteome</keyword>
<dbReference type="InterPro" id="IPR035681">
    <property type="entry name" value="ComA-like_MBL"/>
</dbReference>
<evidence type="ECO:0000256" key="4">
    <source>
        <dbReference type="ARBA" id="ARBA00022989"/>
    </source>
</evidence>
<dbReference type="GO" id="GO:0005886">
    <property type="term" value="C:plasma membrane"/>
    <property type="evidence" value="ECO:0007669"/>
    <property type="project" value="UniProtKB-SubCell"/>
</dbReference>
<feature type="transmembrane region" description="Helical" evidence="6">
    <location>
        <begin position="376"/>
        <end position="393"/>
    </location>
</feature>
<dbReference type="SMART" id="SM00849">
    <property type="entry name" value="Lactamase_B"/>
    <property type="match status" value="1"/>
</dbReference>
<comment type="caution">
    <text evidence="8">The sequence shown here is derived from an EMBL/GenBank/DDBJ whole genome shotgun (WGS) entry which is preliminary data.</text>
</comment>
<dbReference type="GO" id="GO:0030420">
    <property type="term" value="P:establishment of competence for transformation"/>
    <property type="evidence" value="ECO:0007669"/>
    <property type="project" value="InterPro"/>
</dbReference>
<dbReference type="Pfam" id="PF00753">
    <property type="entry name" value="Lactamase_B"/>
    <property type="match status" value="1"/>
</dbReference>
<feature type="transmembrane region" description="Helical" evidence="6">
    <location>
        <begin position="52"/>
        <end position="70"/>
    </location>
</feature>
<reference evidence="8 9" key="1">
    <citation type="submission" date="2018-11" db="EMBL/GenBank/DDBJ databases">
        <title>Genomic Encyclopedia of Type Strains, Phase IV (KMG-IV): sequencing the most valuable type-strain genomes for metagenomic binning, comparative biology and taxonomic classification.</title>
        <authorList>
            <person name="Goeker M."/>
        </authorList>
    </citation>
    <scope>NUCLEOTIDE SEQUENCE [LARGE SCALE GENOMIC DNA]</scope>
    <source>
        <strain evidence="8 9">DSM 101684</strain>
    </source>
</reference>
<keyword evidence="5 6" id="KW-0472">Membrane</keyword>
<evidence type="ECO:0000256" key="3">
    <source>
        <dbReference type="ARBA" id="ARBA00022692"/>
    </source>
</evidence>
<evidence type="ECO:0000313" key="9">
    <source>
        <dbReference type="Proteomes" id="UP000272193"/>
    </source>
</evidence>
<dbReference type="Pfam" id="PF03772">
    <property type="entry name" value="Competence"/>
    <property type="match status" value="1"/>
</dbReference>
<dbReference type="InterPro" id="IPR004477">
    <property type="entry name" value="ComEC_N"/>
</dbReference>
<dbReference type="PANTHER" id="PTHR30619">
    <property type="entry name" value="DNA INTERNALIZATION/COMPETENCE PROTEIN COMEC/REC2"/>
    <property type="match status" value="1"/>
</dbReference>
<accession>A0A3N4UQ47</accession>
<dbReference type="Pfam" id="PF13567">
    <property type="entry name" value="DUF4131"/>
    <property type="match status" value="1"/>
</dbReference>
<feature type="domain" description="Metallo-beta-lactamase" evidence="7">
    <location>
        <begin position="596"/>
        <end position="790"/>
    </location>
</feature>
<evidence type="ECO:0000256" key="1">
    <source>
        <dbReference type="ARBA" id="ARBA00004651"/>
    </source>
</evidence>
<dbReference type="Gene3D" id="3.60.15.10">
    <property type="entry name" value="Ribonuclease Z/Hydroxyacylglutathione hydrolase-like"/>
    <property type="match status" value="1"/>
</dbReference>
<dbReference type="AlphaFoldDB" id="A0A3N4UQ47"/>
<evidence type="ECO:0000256" key="2">
    <source>
        <dbReference type="ARBA" id="ARBA00022475"/>
    </source>
</evidence>
<feature type="transmembrane region" description="Helical" evidence="6">
    <location>
        <begin position="563"/>
        <end position="580"/>
    </location>
</feature>
<dbReference type="EMBL" id="RKQL01000001">
    <property type="protein sequence ID" value="RPE72786.1"/>
    <property type="molecule type" value="Genomic_DNA"/>
</dbReference>
<dbReference type="InterPro" id="IPR052159">
    <property type="entry name" value="Competence_DNA_uptake"/>
</dbReference>
<proteinExistence type="predicted"/>
<evidence type="ECO:0000256" key="6">
    <source>
        <dbReference type="SAM" id="Phobius"/>
    </source>
</evidence>
<feature type="transmembrane region" description="Helical" evidence="6">
    <location>
        <begin position="76"/>
        <end position="94"/>
    </location>
</feature>
<comment type="subcellular location">
    <subcellularLocation>
        <location evidence="1">Cell membrane</location>
        <topology evidence="1">Multi-pass membrane protein</topology>
    </subcellularLocation>
</comment>
<organism evidence="8 9">
    <name type="scientific">Tibeticola sediminis</name>
    <dbReference type="NCBI Taxonomy" id="1917811"/>
    <lineage>
        <taxon>Bacteria</taxon>
        <taxon>Pseudomonadati</taxon>
        <taxon>Pseudomonadota</taxon>
        <taxon>Betaproteobacteria</taxon>
        <taxon>Burkholderiales</taxon>
        <taxon>Comamonadaceae</taxon>
        <taxon>Tibeticola</taxon>
    </lineage>
</organism>
<feature type="transmembrane region" description="Helical" evidence="6">
    <location>
        <begin position="348"/>
        <end position="369"/>
    </location>
</feature>
<feature type="transmembrane region" description="Helical" evidence="6">
    <location>
        <begin position="539"/>
        <end position="556"/>
    </location>
</feature>
<dbReference type="Proteomes" id="UP000272193">
    <property type="component" value="Unassembled WGS sequence"/>
</dbReference>
<dbReference type="NCBIfam" id="TIGR00360">
    <property type="entry name" value="ComEC_N-term"/>
    <property type="match status" value="1"/>
</dbReference>
<dbReference type="InterPro" id="IPR025405">
    <property type="entry name" value="DUF4131"/>
</dbReference>